<dbReference type="Proteomes" id="UP000027586">
    <property type="component" value="Unassembled WGS sequence"/>
</dbReference>
<gene>
    <name evidence="1" type="ORF">LCOR_12359.1</name>
</gene>
<evidence type="ECO:0000313" key="1">
    <source>
        <dbReference type="EMBL" id="CDH61584.1"/>
    </source>
</evidence>
<reference evidence="1" key="1">
    <citation type="submission" date="2013-08" db="EMBL/GenBank/DDBJ databases">
        <title>Gene expansion shapes genome architecture in the human pathogen Lichtheimia corymbifera: an evolutionary genomics analysis in the ancient terrestrial Mucorales (Mucoromycotina).</title>
        <authorList>
            <person name="Schwartze V.U."/>
            <person name="Winter S."/>
            <person name="Shelest E."/>
            <person name="Marcet-Houben M."/>
            <person name="Horn F."/>
            <person name="Wehner S."/>
            <person name="Hoffmann K."/>
            <person name="Riege K."/>
            <person name="Sammeth M."/>
            <person name="Nowrousian M."/>
            <person name="Valiante V."/>
            <person name="Linde J."/>
            <person name="Jacobsen I.D."/>
            <person name="Marz M."/>
            <person name="Brakhage A.A."/>
            <person name="Gabaldon T."/>
            <person name="Bocker S."/>
            <person name="Voigt K."/>
        </authorList>
    </citation>
    <scope>NUCLEOTIDE SEQUENCE [LARGE SCALE GENOMIC DNA]</scope>
    <source>
        <strain evidence="1">FSU 9682</strain>
    </source>
</reference>
<name>A0A068SH26_9FUNG</name>
<proteinExistence type="predicted"/>
<sequence>MRDPHVALVWFLRWRKNGDVHGQLPLKLARLFLVGRSYAKSQISWTPQGPFYMGGHIAEEIEYVPSYVSLDWEEHVEMFELNDGRYKKTEWIELLDAIFFGGSKALRENQLHYHKIKMAPLVILFENATCKNQDLRKQ</sequence>
<accession>A0A068SH26</accession>
<organism evidence="1 2">
    <name type="scientific">Lichtheimia corymbifera JMRC:FSU:9682</name>
    <dbReference type="NCBI Taxonomy" id="1263082"/>
    <lineage>
        <taxon>Eukaryota</taxon>
        <taxon>Fungi</taxon>
        <taxon>Fungi incertae sedis</taxon>
        <taxon>Mucoromycota</taxon>
        <taxon>Mucoromycotina</taxon>
        <taxon>Mucoromycetes</taxon>
        <taxon>Mucorales</taxon>
        <taxon>Lichtheimiaceae</taxon>
        <taxon>Lichtheimia</taxon>
    </lineage>
</organism>
<keyword evidence="2" id="KW-1185">Reference proteome</keyword>
<dbReference type="AlphaFoldDB" id="A0A068SH26"/>
<comment type="caution">
    <text evidence="1">The sequence shown here is derived from an EMBL/GenBank/DDBJ whole genome shotgun (WGS) entry which is preliminary data.</text>
</comment>
<dbReference type="EMBL" id="CBTN010000206">
    <property type="protein sequence ID" value="CDH61584.1"/>
    <property type="molecule type" value="Genomic_DNA"/>
</dbReference>
<dbReference type="VEuPathDB" id="FungiDB:LCOR_12359.1"/>
<protein>
    <submittedName>
        <fullName evidence="1">Uncharacterized protein</fullName>
    </submittedName>
</protein>
<evidence type="ECO:0000313" key="2">
    <source>
        <dbReference type="Proteomes" id="UP000027586"/>
    </source>
</evidence>